<proteinExistence type="predicted"/>
<organism evidence="1 2">
    <name type="scientific">Sinosporangium album</name>
    <dbReference type="NCBI Taxonomy" id="504805"/>
    <lineage>
        <taxon>Bacteria</taxon>
        <taxon>Bacillati</taxon>
        <taxon>Actinomycetota</taxon>
        <taxon>Actinomycetes</taxon>
        <taxon>Streptosporangiales</taxon>
        <taxon>Streptosporangiaceae</taxon>
        <taxon>Sinosporangium</taxon>
    </lineage>
</organism>
<keyword evidence="2" id="KW-1185">Reference proteome</keyword>
<dbReference type="Proteomes" id="UP000198923">
    <property type="component" value="Unassembled WGS sequence"/>
</dbReference>
<evidence type="ECO:0000313" key="1">
    <source>
        <dbReference type="EMBL" id="SDI57572.1"/>
    </source>
</evidence>
<dbReference type="EMBL" id="FNCN01000074">
    <property type="protein sequence ID" value="SDI57572.1"/>
    <property type="molecule type" value="Genomic_DNA"/>
</dbReference>
<reference evidence="1 2" key="1">
    <citation type="submission" date="2016-10" db="EMBL/GenBank/DDBJ databases">
        <authorList>
            <person name="de Groot N.N."/>
        </authorList>
    </citation>
    <scope>NUCLEOTIDE SEQUENCE [LARGE SCALE GENOMIC DNA]</scope>
    <source>
        <strain evidence="1 2">CPCC 201354</strain>
    </source>
</reference>
<name>A0A1G8LPD4_9ACTN</name>
<gene>
    <name evidence="1" type="ORF">SAMN05421505_1742</name>
</gene>
<sequence>MPVEAPPPTIGHRVIDPGAEYGLPNLLAVSPANGERLGQRLGKFVELAHKLS</sequence>
<protein>
    <submittedName>
        <fullName evidence="1">Uncharacterized protein</fullName>
    </submittedName>
</protein>
<accession>A0A1G8LPD4</accession>
<dbReference type="AlphaFoldDB" id="A0A1G8LPD4"/>
<evidence type="ECO:0000313" key="2">
    <source>
        <dbReference type="Proteomes" id="UP000198923"/>
    </source>
</evidence>